<feature type="compositionally biased region" description="Low complexity" evidence="1">
    <location>
        <begin position="123"/>
        <end position="141"/>
    </location>
</feature>
<organism evidence="2 3">
    <name type="scientific">Suillus fuscotomentosus</name>
    <dbReference type="NCBI Taxonomy" id="1912939"/>
    <lineage>
        <taxon>Eukaryota</taxon>
        <taxon>Fungi</taxon>
        <taxon>Dikarya</taxon>
        <taxon>Basidiomycota</taxon>
        <taxon>Agaricomycotina</taxon>
        <taxon>Agaricomycetes</taxon>
        <taxon>Agaricomycetidae</taxon>
        <taxon>Boletales</taxon>
        <taxon>Suillineae</taxon>
        <taxon>Suillaceae</taxon>
        <taxon>Suillus</taxon>
    </lineage>
</organism>
<dbReference type="EMBL" id="JABBWK010000060">
    <property type="protein sequence ID" value="KAG1895969.1"/>
    <property type="molecule type" value="Genomic_DNA"/>
</dbReference>
<proteinExistence type="predicted"/>
<evidence type="ECO:0000256" key="1">
    <source>
        <dbReference type="SAM" id="MobiDB-lite"/>
    </source>
</evidence>
<gene>
    <name evidence="2" type="ORF">F5891DRAFT_1250297</name>
</gene>
<name>A0AAD4DZZ9_9AGAM</name>
<feature type="compositionally biased region" description="Polar residues" evidence="1">
    <location>
        <begin position="160"/>
        <end position="177"/>
    </location>
</feature>
<reference evidence="2" key="1">
    <citation type="journal article" date="2020" name="New Phytol.">
        <title>Comparative genomics reveals dynamic genome evolution in host specialist ectomycorrhizal fungi.</title>
        <authorList>
            <person name="Lofgren L.A."/>
            <person name="Nguyen N.H."/>
            <person name="Vilgalys R."/>
            <person name="Ruytinx J."/>
            <person name="Liao H.L."/>
            <person name="Branco S."/>
            <person name="Kuo A."/>
            <person name="LaButti K."/>
            <person name="Lipzen A."/>
            <person name="Andreopoulos W."/>
            <person name="Pangilinan J."/>
            <person name="Riley R."/>
            <person name="Hundley H."/>
            <person name="Na H."/>
            <person name="Barry K."/>
            <person name="Grigoriev I.V."/>
            <person name="Stajich J.E."/>
            <person name="Kennedy P.G."/>
        </authorList>
    </citation>
    <scope>NUCLEOTIDE SEQUENCE</scope>
    <source>
        <strain evidence="2">FC203</strain>
    </source>
</reference>
<dbReference type="RefSeq" id="XP_041221545.1">
    <property type="nucleotide sequence ID" value="XM_041369879.1"/>
</dbReference>
<dbReference type="Proteomes" id="UP001195769">
    <property type="component" value="Unassembled WGS sequence"/>
</dbReference>
<sequence length="914" mass="99549">MDSSPCRQCACRGYLEMGVFGADRSQPNECACTHTPQDHTTVALPPRRCASGTYFSTNENPATYRSMCALCNGAYYVHVPTPTQAPITPTIRSGYDSTMANSSSSSSGSPALAQYIHPPPSPLSSSTGAPPTTPAPLTLRLWSPPHAPASGTTNDRRSGPSGNSTRSSTAPRRQLTQRTTQSIKYLVVIHPEPVYGTVTTDFDRLFRELRCPVPQKIGSFLRQAESLRLSFKFEVTARSDELAGPIFNTQLTNHLDGKGFVFSRPHSAPNTNTVTMSQYTWSFLMTGKSQRSALGAKLTSSRKSAEDVTHKDLAANADKLPVPSPHHDHRMVFVVPLEFIVTGPLDGQGLHLCLAPRLWNKNFQPDIHEEDTEFTCADGCSEQPSMDSDMDFDVPDFAPLTPADTTNVGVSLFLPGPVSPVNGAAPLSPLRMPQIMSFDGPASSASSGPDTATNTIMRPPVALQPRQQSPAAAVAAWRGRIAAARTTMQSLLSDDPATITISANTASVAARSFIDAIKSWCRPEASMTDEQSTGATLTGLTPTSIVTGEFDVSISDGVGHGVLRSFWSEVIRMITEDSGHWQSTCDGHWVPIVTSLPPCDEDIVSYQAYGIIFWTAMLMDLEILPVSPIIVLFLLSDYITATTSSFTAAIAPIGSQRLLAWPPPLVTDAATGRLELSIAPATNLYSMILEVDASAQITQLRRLPVHAQAELTHRLRCQVFFGNQFARGTPDHIVYSSMRQAFDCLIGDRMTLREHFITEDSSSTILEGMFGGRILSSPEQVIRLLVINVTPVGGVLNDIIARFKLHLERYLRGCSTPTQNDGSDLFGEDVVIDPLLRTRLFLRCVTGTLDIYDDKGIHIHTCFYAVDVLLNEPSTLIVNQEILADMSISTDFDRWIHSCISGNAFDHYNTSARY</sequence>
<accession>A0AAD4DZZ9</accession>
<evidence type="ECO:0000313" key="3">
    <source>
        <dbReference type="Proteomes" id="UP001195769"/>
    </source>
</evidence>
<evidence type="ECO:0000313" key="2">
    <source>
        <dbReference type="EMBL" id="KAG1895969.1"/>
    </source>
</evidence>
<keyword evidence="3" id="KW-1185">Reference proteome</keyword>
<dbReference type="GeneID" id="64664177"/>
<comment type="caution">
    <text evidence="2">The sequence shown here is derived from an EMBL/GenBank/DDBJ whole genome shotgun (WGS) entry which is preliminary data.</text>
</comment>
<dbReference type="AlphaFoldDB" id="A0AAD4DZZ9"/>
<feature type="region of interest" description="Disordered" evidence="1">
    <location>
        <begin position="88"/>
        <end position="177"/>
    </location>
</feature>
<protein>
    <submittedName>
        <fullName evidence="2">Uncharacterized protein</fullName>
    </submittedName>
</protein>